<sequence>MKRVIDFIVSLFLIIIFTPIVIIFVIWIKIDSKGPVLFRQKRVGQYGNYFTIYKFRTMRVDTPNLASDLIDHRKYITKSGNILRKTSLDEIPQLLNIINGEMSLVGPRPALYNQYNLIDKRKKAGIEELRPGLTGLAQINGRDNLQDKDKVYWDEKYKNNSSLFLDIKILINTFITVFNTQNIRG</sequence>
<keyword evidence="2" id="KW-1133">Transmembrane helix</keyword>
<dbReference type="RefSeq" id="WP_244712091.1">
    <property type="nucleotide sequence ID" value="NZ_CP095073.1"/>
</dbReference>
<proteinExistence type="inferred from homology"/>
<dbReference type="Pfam" id="PF02397">
    <property type="entry name" value="Bac_transf"/>
    <property type="match status" value="1"/>
</dbReference>
<protein>
    <submittedName>
        <fullName evidence="4">Sugar transferase</fullName>
    </submittedName>
</protein>
<dbReference type="Proteomes" id="UP000831787">
    <property type="component" value="Chromosome"/>
</dbReference>
<feature type="domain" description="Bacterial sugar transferase" evidence="3">
    <location>
        <begin position="2"/>
        <end position="178"/>
    </location>
</feature>
<evidence type="ECO:0000256" key="2">
    <source>
        <dbReference type="SAM" id="Phobius"/>
    </source>
</evidence>
<evidence type="ECO:0000259" key="3">
    <source>
        <dbReference type="Pfam" id="PF02397"/>
    </source>
</evidence>
<evidence type="ECO:0000313" key="5">
    <source>
        <dbReference type="Proteomes" id="UP000831787"/>
    </source>
</evidence>
<feature type="transmembrane region" description="Helical" evidence="2">
    <location>
        <begin position="7"/>
        <end position="28"/>
    </location>
</feature>
<keyword evidence="4" id="KW-0808">Transferase</keyword>
<dbReference type="PANTHER" id="PTHR30576">
    <property type="entry name" value="COLANIC BIOSYNTHESIS UDP-GLUCOSE LIPID CARRIER TRANSFERASE"/>
    <property type="match status" value="1"/>
</dbReference>
<keyword evidence="2" id="KW-0472">Membrane</keyword>
<reference evidence="4 5" key="1">
    <citation type="submission" date="2022-04" db="EMBL/GenBank/DDBJ databases">
        <title>Halobacillus sp. isolated from saltern.</title>
        <authorList>
            <person name="Won M."/>
            <person name="Lee C.-M."/>
            <person name="Woen H.-Y."/>
            <person name="Kwon S.-W."/>
        </authorList>
    </citation>
    <scope>NUCLEOTIDE SEQUENCE [LARGE SCALE GENOMIC DNA]</scope>
    <source>
        <strain evidence="4 5">SSBR10-3</strain>
    </source>
</reference>
<name>A0ABY4ELS2_9BACI</name>
<accession>A0ABY4ELS2</accession>
<dbReference type="PANTHER" id="PTHR30576:SF10">
    <property type="entry name" value="SLL5057 PROTEIN"/>
    <property type="match status" value="1"/>
</dbReference>
<comment type="similarity">
    <text evidence="1">Belongs to the bacterial sugar transferase family.</text>
</comment>
<dbReference type="GO" id="GO:0016740">
    <property type="term" value="F:transferase activity"/>
    <property type="evidence" value="ECO:0007669"/>
    <property type="project" value="UniProtKB-KW"/>
</dbReference>
<gene>
    <name evidence="4" type="ORF">MUN89_05475</name>
</gene>
<evidence type="ECO:0000256" key="1">
    <source>
        <dbReference type="ARBA" id="ARBA00006464"/>
    </source>
</evidence>
<evidence type="ECO:0000313" key="4">
    <source>
        <dbReference type="EMBL" id="UOQ45397.1"/>
    </source>
</evidence>
<keyword evidence="5" id="KW-1185">Reference proteome</keyword>
<organism evidence="4 5">
    <name type="scientific">Halobacillus salinarum</name>
    <dbReference type="NCBI Taxonomy" id="2932257"/>
    <lineage>
        <taxon>Bacteria</taxon>
        <taxon>Bacillati</taxon>
        <taxon>Bacillota</taxon>
        <taxon>Bacilli</taxon>
        <taxon>Bacillales</taxon>
        <taxon>Bacillaceae</taxon>
        <taxon>Halobacillus</taxon>
    </lineage>
</organism>
<dbReference type="EMBL" id="CP095073">
    <property type="protein sequence ID" value="UOQ45397.1"/>
    <property type="molecule type" value="Genomic_DNA"/>
</dbReference>
<dbReference type="InterPro" id="IPR003362">
    <property type="entry name" value="Bact_transf"/>
</dbReference>
<keyword evidence="2" id="KW-0812">Transmembrane</keyword>